<feature type="domain" description="Mur ligase C-terminal" evidence="11">
    <location>
        <begin position="292"/>
        <end position="403"/>
    </location>
</feature>
<dbReference type="PANTHER" id="PTHR11136">
    <property type="entry name" value="FOLYLPOLYGLUTAMATE SYNTHASE-RELATED"/>
    <property type="match status" value="1"/>
</dbReference>
<evidence type="ECO:0000259" key="12">
    <source>
        <dbReference type="Pfam" id="PF08245"/>
    </source>
</evidence>
<dbReference type="InterPro" id="IPR036615">
    <property type="entry name" value="Mur_ligase_C_dom_sf"/>
</dbReference>
<dbReference type="PANTHER" id="PTHR11136:SF0">
    <property type="entry name" value="DIHYDROFOLATE SYNTHETASE-RELATED"/>
    <property type="match status" value="1"/>
</dbReference>
<evidence type="ECO:0000313" key="13">
    <source>
        <dbReference type="EMBL" id="UOQ86169.1"/>
    </source>
</evidence>
<keyword evidence="3 10" id="KW-0436">Ligase</keyword>
<keyword evidence="6 10" id="KW-0067">ATP-binding</keyword>
<dbReference type="Gene3D" id="3.90.190.20">
    <property type="entry name" value="Mur ligase, C-terminal domain"/>
    <property type="match status" value="1"/>
</dbReference>
<dbReference type="InterPro" id="IPR001645">
    <property type="entry name" value="Folylpolyglutamate_synth"/>
</dbReference>
<evidence type="ECO:0000256" key="6">
    <source>
        <dbReference type="ARBA" id="ARBA00022840"/>
    </source>
</evidence>
<dbReference type="EC" id="6.3.2.17" evidence="2"/>
<evidence type="ECO:0000256" key="5">
    <source>
        <dbReference type="ARBA" id="ARBA00022741"/>
    </source>
</evidence>
<dbReference type="Proteomes" id="UP000831537">
    <property type="component" value="Chromosome"/>
</dbReference>
<dbReference type="Pfam" id="PF02875">
    <property type="entry name" value="Mur_ligase_C"/>
    <property type="match status" value="1"/>
</dbReference>
<dbReference type="SUPFAM" id="SSF53244">
    <property type="entry name" value="MurD-like peptide ligases, peptide-binding domain"/>
    <property type="match status" value="1"/>
</dbReference>
<organism evidence="13 14">
    <name type="scientific">Gracilibacillus salinarum</name>
    <dbReference type="NCBI Taxonomy" id="2932255"/>
    <lineage>
        <taxon>Bacteria</taxon>
        <taxon>Bacillati</taxon>
        <taxon>Bacillota</taxon>
        <taxon>Bacilli</taxon>
        <taxon>Bacillales</taxon>
        <taxon>Bacillaceae</taxon>
        <taxon>Gracilibacillus</taxon>
    </lineage>
</organism>
<protein>
    <recommendedName>
        <fullName evidence="2">tetrahydrofolate synthase</fullName>
        <ecNumber evidence="2">6.3.2.17</ecNumber>
    </recommendedName>
    <alternativeName>
        <fullName evidence="8">Tetrahydrofolylpolyglutamate synthase</fullName>
    </alternativeName>
</protein>
<evidence type="ECO:0000313" key="14">
    <source>
        <dbReference type="Proteomes" id="UP000831537"/>
    </source>
</evidence>
<dbReference type="EMBL" id="CP095071">
    <property type="protein sequence ID" value="UOQ86169.1"/>
    <property type="molecule type" value="Genomic_DNA"/>
</dbReference>
<comment type="similarity">
    <text evidence="1 10">Belongs to the folylpolyglutamate synthase family.</text>
</comment>
<comment type="catalytic activity">
    <reaction evidence="9">
        <text>(6S)-5,6,7,8-tetrahydrofolyl-(gamma-L-Glu)(n) + L-glutamate + ATP = (6S)-5,6,7,8-tetrahydrofolyl-(gamma-L-Glu)(n+1) + ADP + phosphate + H(+)</text>
        <dbReference type="Rhea" id="RHEA:10580"/>
        <dbReference type="Rhea" id="RHEA-COMP:14738"/>
        <dbReference type="Rhea" id="RHEA-COMP:14740"/>
        <dbReference type="ChEBI" id="CHEBI:15378"/>
        <dbReference type="ChEBI" id="CHEBI:29985"/>
        <dbReference type="ChEBI" id="CHEBI:30616"/>
        <dbReference type="ChEBI" id="CHEBI:43474"/>
        <dbReference type="ChEBI" id="CHEBI:141005"/>
        <dbReference type="ChEBI" id="CHEBI:456216"/>
        <dbReference type="EC" id="6.3.2.17"/>
    </reaction>
</comment>
<dbReference type="InterPro" id="IPR013221">
    <property type="entry name" value="Mur_ligase_cen"/>
</dbReference>
<dbReference type="PIRSF" id="PIRSF001563">
    <property type="entry name" value="Folylpolyglu_synth"/>
    <property type="match status" value="1"/>
</dbReference>
<accession>A0ABY4GPH1</accession>
<sequence>MIKNLEELDRFLEQRRTLGIKPGLERLDYLLDQTGHPEKKLPTIHIAGTNGKGSTLTYLKEVLMAGGYRVGTFQSPGLPTIFDHIAINERVISSVAFIDMLNPLLPVIEEMDKRDFAPSEYEILMVITLLYFQDGVDIAVIETCMGGREDVTNRVNPIVTIITSIDYDHTAFLGSTIEAIAGHKAGIIKDKVPVVVGPIPEKARSVVQNEAACKQAPVFEYNQDFFAEGIADQEFLWRNQDHEHCVALSMPGKHQIENASLAIQTIHLLQKMGFPVEGNLFRNALFQAQMPNRMETVKEEPRIIVDGAHNTASTRQLVNTFSGQSYSAIHVLFSAFRDKALTEMISLLANMTSDITITTFDHSRALREADVPAGIRYMSNPEEALLDILHRSNPDDVILITGSLHFVDFAKKIIQK</sequence>
<dbReference type="Gene3D" id="3.40.1190.10">
    <property type="entry name" value="Mur-like, catalytic domain"/>
    <property type="match status" value="1"/>
</dbReference>
<evidence type="ECO:0000256" key="1">
    <source>
        <dbReference type="ARBA" id="ARBA00008276"/>
    </source>
</evidence>
<proteinExistence type="inferred from homology"/>
<keyword evidence="14" id="KW-1185">Reference proteome</keyword>
<name>A0ABY4GPH1_9BACI</name>
<evidence type="ECO:0000256" key="2">
    <source>
        <dbReference type="ARBA" id="ARBA00013025"/>
    </source>
</evidence>
<keyword evidence="5 10" id="KW-0547">Nucleotide-binding</keyword>
<dbReference type="InterPro" id="IPR004101">
    <property type="entry name" value="Mur_ligase_C"/>
</dbReference>
<evidence type="ECO:0000259" key="11">
    <source>
        <dbReference type="Pfam" id="PF02875"/>
    </source>
</evidence>
<evidence type="ECO:0000256" key="10">
    <source>
        <dbReference type="PIRNR" id="PIRNR001563"/>
    </source>
</evidence>
<dbReference type="RefSeq" id="WP_244746490.1">
    <property type="nucleotide sequence ID" value="NZ_CP095071.1"/>
</dbReference>
<keyword evidence="4" id="KW-0479">Metal-binding</keyword>
<keyword evidence="7" id="KW-0460">Magnesium</keyword>
<evidence type="ECO:0000256" key="9">
    <source>
        <dbReference type="ARBA" id="ARBA00047493"/>
    </source>
</evidence>
<reference evidence="13 14" key="1">
    <citation type="submission" date="2022-04" db="EMBL/GenBank/DDBJ databases">
        <title>Gracilibacillus sp. isolated from saltern.</title>
        <authorList>
            <person name="Won M."/>
            <person name="Lee C.-M."/>
            <person name="Woen H.-Y."/>
            <person name="Kwon S.-W."/>
        </authorList>
    </citation>
    <scope>NUCLEOTIDE SEQUENCE [LARGE SCALE GENOMIC DNA]</scope>
    <source>
        <strain evidence="13 14">SSPM10-3</strain>
    </source>
</reference>
<dbReference type="InterPro" id="IPR036565">
    <property type="entry name" value="Mur-like_cat_sf"/>
</dbReference>
<gene>
    <name evidence="13" type="ORF">MUN87_04530</name>
</gene>
<dbReference type="Pfam" id="PF08245">
    <property type="entry name" value="Mur_ligase_M"/>
    <property type="match status" value="1"/>
</dbReference>
<evidence type="ECO:0000256" key="3">
    <source>
        <dbReference type="ARBA" id="ARBA00022598"/>
    </source>
</evidence>
<evidence type="ECO:0000256" key="4">
    <source>
        <dbReference type="ARBA" id="ARBA00022723"/>
    </source>
</evidence>
<dbReference type="SUPFAM" id="SSF53623">
    <property type="entry name" value="MurD-like peptide ligases, catalytic domain"/>
    <property type="match status" value="1"/>
</dbReference>
<evidence type="ECO:0000256" key="7">
    <source>
        <dbReference type="ARBA" id="ARBA00022842"/>
    </source>
</evidence>
<evidence type="ECO:0000256" key="8">
    <source>
        <dbReference type="ARBA" id="ARBA00030592"/>
    </source>
</evidence>
<feature type="domain" description="Mur ligase central" evidence="12">
    <location>
        <begin position="46"/>
        <end position="264"/>
    </location>
</feature>
<dbReference type="NCBIfam" id="TIGR01499">
    <property type="entry name" value="folC"/>
    <property type="match status" value="1"/>
</dbReference>